<dbReference type="Gene3D" id="3.40.50.1980">
    <property type="entry name" value="Nitrogenase molybdenum iron protein domain"/>
    <property type="match status" value="2"/>
</dbReference>
<dbReference type="RefSeq" id="WP_200320304.1">
    <property type="nucleotide sequence ID" value="NZ_JAENJH010000004.1"/>
</dbReference>
<dbReference type="PANTHER" id="PTHR30535:SF7">
    <property type="entry name" value="IRON(III) DICITRATE-BINDING PROTEIN"/>
    <property type="match status" value="1"/>
</dbReference>
<dbReference type="Pfam" id="PF01497">
    <property type="entry name" value="Peripla_BP_2"/>
    <property type="match status" value="1"/>
</dbReference>
<evidence type="ECO:0000313" key="5">
    <source>
        <dbReference type="Proteomes" id="UP000635245"/>
    </source>
</evidence>
<evidence type="ECO:0000256" key="1">
    <source>
        <dbReference type="ARBA" id="ARBA00008814"/>
    </source>
</evidence>
<sequence>MPRQRRRSPLLALAALLLVTGCGAQVREESAPAADGYPVTVSNCGEDLTFDRPPERIVAYDSGIVETLFALGLGDRIQGYVLPREHDRDVENSPWRADFESVRRLGVDTISKEVILEEGADFVYAGWNYGFREDTGLTPRHLADLGVPSYVLSESCRNGNTDRSRGVMSPIDALYTDLRNLGRIFGVSERAEELIAEYREVVRQAEATVPDDRPRPSVFLYDSGTDQPFTGGRYAASHEVITRGGGEDIMGDLEDSWTTTTWETVVKRDPDVIVINDYDPPSAAEKQAFLESFPPLRHVSAIKHKRFLVLSYAELVQGPRNAAAVRVVADYLNGLPSMAGG</sequence>
<feature type="chain" id="PRO_5038919976" evidence="2">
    <location>
        <begin position="25"/>
        <end position="341"/>
    </location>
</feature>
<protein>
    <submittedName>
        <fullName evidence="4">ABC transporter substrate-binding protein</fullName>
    </submittedName>
</protein>
<evidence type="ECO:0000259" key="3">
    <source>
        <dbReference type="PROSITE" id="PS50983"/>
    </source>
</evidence>
<name>A0A934QUF9_9PSEU</name>
<gene>
    <name evidence="4" type="ORF">JHE00_20215</name>
</gene>
<reference evidence="4" key="1">
    <citation type="submission" date="2020-12" db="EMBL/GenBank/DDBJ databases">
        <title>Prauserella sp. ASG 168, a novel actinomycete isolated from cave rock.</title>
        <authorList>
            <person name="Suriyachadkun C."/>
        </authorList>
    </citation>
    <scope>NUCLEOTIDE SEQUENCE</scope>
    <source>
        <strain evidence="4">ASG 168</strain>
    </source>
</reference>
<feature type="domain" description="Fe/B12 periplasmic-binding" evidence="3">
    <location>
        <begin position="56"/>
        <end position="339"/>
    </location>
</feature>
<dbReference type="AlphaFoldDB" id="A0A934QUF9"/>
<dbReference type="InterPro" id="IPR002491">
    <property type="entry name" value="ABC_transptr_periplasmic_BD"/>
</dbReference>
<dbReference type="PANTHER" id="PTHR30535">
    <property type="entry name" value="VITAMIN B12-BINDING PROTEIN"/>
    <property type="match status" value="1"/>
</dbReference>
<evidence type="ECO:0000256" key="2">
    <source>
        <dbReference type="SAM" id="SignalP"/>
    </source>
</evidence>
<dbReference type="PROSITE" id="PS50983">
    <property type="entry name" value="FE_B12_PBP"/>
    <property type="match status" value="1"/>
</dbReference>
<dbReference type="Proteomes" id="UP000635245">
    <property type="component" value="Unassembled WGS sequence"/>
</dbReference>
<evidence type="ECO:0000313" key="4">
    <source>
        <dbReference type="EMBL" id="MBK1786660.1"/>
    </source>
</evidence>
<accession>A0A934QUF9</accession>
<keyword evidence="5" id="KW-1185">Reference proteome</keyword>
<dbReference type="EMBL" id="JAENJH010000004">
    <property type="protein sequence ID" value="MBK1786660.1"/>
    <property type="molecule type" value="Genomic_DNA"/>
</dbReference>
<comment type="caution">
    <text evidence="4">The sequence shown here is derived from an EMBL/GenBank/DDBJ whole genome shotgun (WGS) entry which is preliminary data.</text>
</comment>
<keyword evidence="2" id="KW-0732">Signal</keyword>
<dbReference type="InterPro" id="IPR050902">
    <property type="entry name" value="ABC_Transporter_SBP"/>
</dbReference>
<organism evidence="4 5">
    <name type="scientific">Prauserella cavernicola</name>
    <dbReference type="NCBI Taxonomy" id="2800127"/>
    <lineage>
        <taxon>Bacteria</taxon>
        <taxon>Bacillati</taxon>
        <taxon>Actinomycetota</taxon>
        <taxon>Actinomycetes</taxon>
        <taxon>Pseudonocardiales</taxon>
        <taxon>Pseudonocardiaceae</taxon>
        <taxon>Prauserella</taxon>
    </lineage>
</organism>
<comment type="similarity">
    <text evidence="1">Belongs to the bacterial solute-binding protein 8 family.</text>
</comment>
<dbReference type="CDD" id="cd01148">
    <property type="entry name" value="TroA_a"/>
    <property type="match status" value="1"/>
</dbReference>
<feature type="signal peptide" evidence="2">
    <location>
        <begin position="1"/>
        <end position="24"/>
    </location>
</feature>
<dbReference type="SUPFAM" id="SSF53807">
    <property type="entry name" value="Helical backbone' metal receptor"/>
    <property type="match status" value="1"/>
</dbReference>
<dbReference type="PROSITE" id="PS51257">
    <property type="entry name" value="PROKAR_LIPOPROTEIN"/>
    <property type="match status" value="1"/>
</dbReference>
<proteinExistence type="inferred from homology"/>